<keyword evidence="5 7" id="KW-0274">FAD</keyword>
<evidence type="ECO:0000259" key="8">
    <source>
        <dbReference type="PROSITE" id="PS00623"/>
    </source>
</evidence>
<dbReference type="Gene3D" id="3.30.560.10">
    <property type="entry name" value="Glucose Oxidase, domain 3"/>
    <property type="match status" value="1"/>
</dbReference>
<evidence type="ECO:0000256" key="5">
    <source>
        <dbReference type="ARBA" id="ARBA00022827"/>
    </source>
</evidence>
<dbReference type="STRING" id="205917.A0A4Y9XZ33"/>
<keyword evidence="11" id="KW-1185">Reference proteome</keyword>
<dbReference type="Proteomes" id="UP000298327">
    <property type="component" value="Unassembled WGS sequence"/>
</dbReference>
<evidence type="ECO:0000256" key="3">
    <source>
        <dbReference type="ARBA" id="ARBA00022630"/>
    </source>
</evidence>
<keyword evidence="3 7" id="KW-0285">Flavoprotein</keyword>
<sequence length="1270" mass="140127">MSLLHGVGEWHLVCNLQRDLLREVGTAGRHVQGIDASEPEEERHDNRNVRADDINYLERPRRAVLEAASILAHSLVAHRAEERVQQEATFDYVVVGGGTAGLTVATRLSEDPEVSVLVLEAGGANINDPAILRPASFGSHFKQPAYDWDYRTVPQKWCDGNSIEIPSGKGLGGSSAINFMVWTRPAAAEIDDIERLGNPGWNWGEYLKYFKKLEKFMAPPPEVAKEHELRVKGVTDGTTGNVIAAFPRTLLSSVELPLQKALMNMGFDHAKDPLGGDPEGVAFHPQTVDPRTCTRSYSMTAYYLPAQDRKNLNVLVNASVYRLVTEKGEDGSIIAKAIEFEFDGKTHVVKVGKEAILSAGTFRSPAILEHSGIGLKRVLEPLGIPVSVELPVGENIQDHLYIGVAFELRDDIDVPTIDILRDPEQVKKHLELQPKGEGVFSTGLTSFSFGPLQSYSDRADEIQKAAKEKILRNADTYPPGLLEQYKIQIERMERRAAGVEIVMFTGFLAFPNPPVPGKRYFSPLTVMNHNLSRGNVSADPREKPALDPHWFEQEADLQSLVEGVKHLKRLGKTSPFKELVAKETNPGPDIQTDEQIAAWVKKYASTTYHTVSSCSMLPRDKGGVVDPRLKVYGTANVRVVDLSIVPLLFGSHPQASTYAIAERVYPSNRRETLRVPYACIVVTAAVVPYNIVSRNDPQNRGALPTWILGTHQQIPFAQWPGVHPGKGAVYRPPWVPGGGDLQTVLCVDKMDMKILPLPGKYRTVQFAWQSYYLRIHPVAAIITRLHKSDSSFSKIAVRGGTTSLPVACVVRCTSRAFRPGIKYYYELRKQYWFPTVNVSWTVGVGTPESLPPYDRTRNTLAAGIPNVIGKAADQPRPQDSAVVPARSYVLTLRAVTAFDVDDERLGSFWQTAGLTVATRLSEDPEVSVLVLEAGGANINDPAILRPASFGSHFKQPAYDWDYHTVPQKVVRWEIRCDCEVSGLLFSILAYLLNLLRDSSGKGLGGSSAINFLVWTRPAASEIDDIERLGNPGWNWSEYLKYSKKLDKFMAPPPEVAKEHELRVTGVSDGTTGRPHSIFFARRTSGRGTFINLLVTVTGNVIAAIPRTLLSSVEIPLQKVFINMGFDHAKDPPEGIAFHPQTVDPRTCTRSYSTTAYYLPAQDRGNLSVLVNAPVHRLITEKNGDGSIVAKAVEFEYDEKTHAVNVGKEAILSAGTSKSPVILELSGIGLKRVLEPLGIPVLVNLPVGENVQDHLYMTVAFDSWDSMLELK</sequence>
<feature type="domain" description="Glucose-methanol-choline oxidoreductase N-terminal" evidence="9">
    <location>
        <begin position="1214"/>
        <end position="1228"/>
    </location>
</feature>
<evidence type="ECO:0000256" key="2">
    <source>
        <dbReference type="ARBA" id="ARBA00010790"/>
    </source>
</evidence>
<dbReference type="SUPFAM" id="SSF54373">
    <property type="entry name" value="FAD-linked reductases, C-terminal domain"/>
    <property type="match status" value="1"/>
</dbReference>
<name>A0A4Y9XZ33_9AGAM</name>
<protein>
    <recommendedName>
        <fullName evidence="8 9">Glucose-methanol-choline oxidoreductase N-terminal domain-containing protein</fullName>
    </recommendedName>
</protein>
<evidence type="ECO:0000259" key="9">
    <source>
        <dbReference type="PROSITE" id="PS00624"/>
    </source>
</evidence>
<feature type="domain" description="Glucose-methanol-choline oxidoreductase N-terminal" evidence="8">
    <location>
        <begin position="1000"/>
        <end position="1023"/>
    </location>
</feature>
<evidence type="ECO:0000313" key="11">
    <source>
        <dbReference type="Proteomes" id="UP000298327"/>
    </source>
</evidence>
<dbReference type="SUPFAM" id="SSF51905">
    <property type="entry name" value="FAD/NAD(P)-binding domain"/>
    <property type="match status" value="2"/>
</dbReference>
<dbReference type="Pfam" id="PF00732">
    <property type="entry name" value="GMC_oxred_N"/>
    <property type="match status" value="3"/>
</dbReference>
<feature type="domain" description="Glucose-methanol-choline oxidoreductase N-terminal" evidence="9">
    <location>
        <begin position="360"/>
        <end position="374"/>
    </location>
</feature>
<accession>A0A4Y9XZ33</accession>
<keyword evidence="6" id="KW-0560">Oxidoreductase</keyword>
<evidence type="ECO:0000256" key="1">
    <source>
        <dbReference type="ARBA" id="ARBA00001974"/>
    </source>
</evidence>
<comment type="caution">
    <text evidence="10">The sequence shown here is derived from an EMBL/GenBank/DDBJ whole genome shotgun (WGS) entry which is preliminary data.</text>
</comment>
<dbReference type="Gene3D" id="3.50.50.60">
    <property type="entry name" value="FAD/NAD(P)-binding domain"/>
    <property type="match status" value="3"/>
</dbReference>
<keyword evidence="4" id="KW-0732">Signal</keyword>
<proteinExistence type="inferred from homology"/>
<dbReference type="GO" id="GO:0016614">
    <property type="term" value="F:oxidoreductase activity, acting on CH-OH group of donors"/>
    <property type="evidence" value="ECO:0007669"/>
    <property type="project" value="InterPro"/>
</dbReference>
<gene>
    <name evidence="10" type="ORF">EVG20_g9638</name>
</gene>
<evidence type="ECO:0000256" key="7">
    <source>
        <dbReference type="RuleBase" id="RU003968"/>
    </source>
</evidence>
<dbReference type="GO" id="GO:0050660">
    <property type="term" value="F:flavin adenine dinucleotide binding"/>
    <property type="evidence" value="ECO:0007669"/>
    <property type="project" value="InterPro"/>
</dbReference>
<evidence type="ECO:0000256" key="6">
    <source>
        <dbReference type="ARBA" id="ARBA00023002"/>
    </source>
</evidence>
<comment type="cofactor">
    <cofactor evidence="1">
        <name>FAD</name>
        <dbReference type="ChEBI" id="CHEBI:57692"/>
    </cofactor>
</comment>
<reference evidence="10 11" key="1">
    <citation type="submission" date="2019-02" db="EMBL/GenBank/DDBJ databases">
        <title>Genome sequencing of the rare red list fungi Dentipellis fragilis.</title>
        <authorList>
            <person name="Buettner E."/>
            <person name="Kellner H."/>
        </authorList>
    </citation>
    <scope>NUCLEOTIDE SEQUENCE [LARGE SCALE GENOMIC DNA]</scope>
    <source>
        <strain evidence="10 11">DSM 105465</strain>
    </source>
</reference>
<dbReference type="Pfam" id="PF05199">
    <property type="entry name" value="GMC_oxred_C"/>
    <property type="match status" value="1"/>
</dbReference>
<dbReference type="OrthoDB" id="269227at2759"/>
<dbReference type="InterPro" id="IPR036188">
    <property type="entry name" value="FAD/NAD-bd_sf"/>
</dbReference>
<comment type="similarity">
    <text evidence="2 7">Belongs to the GMC oxidoreductase family.</text>
</comment>
<dbReference type="AlphaFoldDB" id="A0A4Y9XZ33"/>
<organism evidence="10 11">
    <name type="scientific">Dentipellis fragilis</name>
    <dbReference type="NCBI Taxonomy" id="205917"/>
    <lineage>
        <taxon>Eukaryota</taxon>
        <taxon>Fungi</taxon>
        <taxon>Dikarya</taxon>
        <taxon>Basidiomycota</taxon>
        <taxon>Agaricomycotina</taxon>
        <taxon>Agaricomycetes</taxon>
        <taxon>Russulales</taxon>
        <taxon>Hericiaceae</taxon>
        <taxon>Dentipellis</taxon>
    </lineage>
</organism>
<evidence type="ECO:0000256" key="4">
    <source>
        <dbReference type="ARBA" id="ARBA00022729"/>
    </source>
</evidence>
<dbReference type="PROSITE" id="PS00624">
    <property type="entry name" value="GMC_OXRED_2"/>
    <property type="match status" value="2"/>
</dbReference>
<dbReference type="InterPro" id="IPR000172">
    <property type="entry name" value="GMC_OxRdtase_N"/>
</dbReference>
<dbReference type="InterPro" id="IPR012132">
    <property type="entry name" value="GMC_OxRdtase"/>
</dbReference>
<feature type="domain" description="Glucose-methanol-choline oxidoreductase N-terminal" evidence="8">
    <location>
        <begin position="168"/>
        <end position="191"/>
    </location>
</feature>
<dbReference type="EMBL" id="SEOQ01001008">
    <property type="protein sequence ID" value="TFY54607.1"/>
    <property type="molecule type" value="Genomic_DNA"/>
</dbReference>
<dbReference type="InterPro" id="IPR007867">
    <property type="entry name" value="GMC_OxRtase_C"/>
</dbReference>
<dbReference type="PANTHER" id="PTHR11552">
    <property type="entry name" value="GLUCOSE-METHANOL-CHOLINE GMC OXIDOREDUCTASE"/>
    <property type="match status" value="1"/>
</dbReference>
<dbReference type="PROSITE" id="PS00623">
    <property type="entry name" value="GMC_OXRED_1"/>
    <property type="match status" value="2"/>
</dbReference>
<evidence type="ECO:0000313" key="10">
    <source>
        <dbReference type="EMBL" id="TFY54607.1"/>
    </source>
</evidence>
<dbReference type="PANTHER" id="PTHR11552:SF201">
    <property type="entry name" value="GLUCOSE-METHANOL-CHOLINE OXIDOREDUCTASE N-TERMINAL DOMAIN-CONTAINING PROTEIN"/>
    <property type="match status" value="1"/>
</dbReference>